<dbReference type="GO" id="GO:0004721">
    <property type="term" value="F:phosphoprotein phosphatase activity"/>
    <property type="evidence" value="ECO:0007669"/>
    <property type="project" value="TreeGrafter"/>
</dbReference>
<keyword evidence="9" id="KW-0902">Two-component regulatory system</keyword>
<dbReference type="Gene3D" id="1.10.287.130">
    <property type="match status" value="1"/>
</dbReference>
<keyword evidence="5" id="KW-0808">Transferase</keyword>
<dbReference type="PANTHER" id="PTHR45453:SF1">
    <property type="entry name" value="PHOSPHATE REGULON SENSOR PROTEIN PHOR"/>
    <property type="match status" value="1"/>
</dbReference>
<dbReference type="RefSeq" id="WP_273613172.1">
    <property type="nucleotide sequence ID" value="NZ_CP117416.1"/>
</dbReference>
<reference evidence="14 15" key="1">
    <citation type="submission" date="2023-02" db="EMBL/GenBank/DDBJ databases">
        <title>Genome sequence of Paenibacillus kyungheensis KACC 18744.</title>
        <authorList>
            <person name="Kim S."/>
            <person name="Heo J."/>
            <person name="Kwon S.-W."/>
        </authorList>
    </citation>
    <scope>NUCLEOTIDE SEQUENCE [LARGE SCALE GENOMIC DNA]</scope>
    <source>
        <strain evidence="14 15">KACC 18744</strain>
    </source>
</reference>
<evidence type="ECO:0000313" key="15">
    <source>
        <dbReference type="Proteomes" id="UP001220509"/>
    </source>
</evidence>
<dbReference type="InterPro" id="IPR005467">
    <property type="entry name" value="His_kinase_dom"/>
</dbReference>
<dbReference type="SMART" id="SM00387">
    <property type="entry name" value="HATPase_c"/>
    <property type="match status" value="1"/>
</dbReference>
<protein>
    <recommendedName>
        <fullName evidence="3">histidine kinase</fullName>
        <ecNumber evidence="3">2.7.13.3</ecNumber>
    </recommendedName>
</protein>
<dbReference type="SMART" id="SM00388">
    <property type="entry name" value="HisKA"/>
    <property type="match status" value="1"/>
</dbReference>
<dbReference type="GO" id="GO:0006355">
    <property type="term" value="P:regulation of DNA-templated transcription"/>
    <property type="evidence" value="ECO:0007669"/>
    <property type="project" value="InterPro"/>
</dbReference>
<dbReference type="Proteomes" id="UP001220509">
    <property type="component" value="Chromosome"/>
</dbReference>
<dbReference type="InterPro" id="IPR003661">
    <property type="entry name" value="HisK_dim/P_dom"/>
</dbReference>
<dbReference type="InterPro" id="IPR000014">
    <property type="entry name" value="PAS"/>
</dbReference>
<keyword evidence="15" id="KW-1185">Reference proteome</keyword>
<keyword evidence="11" id="KW-0812">Transmembrane</keyword>
<dbReference type="CDD" id="cd00082">
    <property type="entry name" value="HisKA"/>
    <property type="match status" value="1"/>
</dbReference>
<dbReference type="NCBIfam" id="TIGR00229">
    <property type="entry name" value="sensory_box"/>
    <property type="match status" value="1"/>
</dbReference>
<dbReference type="Gene3D" id="3.30.565.10">
    <property type="entry name" value="Histidine kinase-like ATPase, C-terminal domain"/>
    <property type="match status" value="1"/>
</dbReference>
<feature type="transmembrane region" description="Helical" evidence="11">
    <location>
        <begin position="35"/>
        <end position="54"/>
    </location>
</feature>
<dbReference type="Pfam" id="PF00512">
    <property type="entry name" value="HisKA"/>
    <property type="match status" value="1"/>
</dbReference>
<dbReference type="Gene3D" id="3.30.450.20">
    <property type="entry name" value="PAS domain"/>
    <property type="match status" value="2"/>
</dbReference>
<evidence type="ECO:0000313" key="14">
    <source>
        <dbReference type="EMBL" id="WCT54684.1"/>
    </source>
</evidence>
<comment type="catalytic activity">
    <reaction evidence="1">
        <text>ATP + protein L-histidine = ADP + protein N-phospho-L-histidine.</text>
        <dbReference type="EC" id="2.7.13.3"/>
    </reaction>
</comment>
<evidence type="ECO:0000256" key="8">
    <source>
        <dbReference type="ARBA" id="ARBA00022840"/>
    </source>
</evidence>
<keyword evidence="8 14" id="KW-0067">ATP-binding</keyword>
<evidence type="ECO:0000256" key="10">
    <source>
        <dbReference type="ARBA" id="ARBA00023136"/>
    </source>
</evidence>
<feature type="transmembrane region" description="Helical" evidence="11">
    <location>
        <begin position="337"/>
        <end position="358"/>
    </location>
</feature>
<evidence type="ECO:0000256" key="2">
    <source>
        <dbReference type="ARBA" id="ARBA00004651"/>
    </source>
</evidence>
<dbReference type="EC" id="2.7.13.3" evidence="3"/>
<dbReference type="InterPro" id="IPR003594">
    <property type="entry name" value="HATPase_dom"/>
</dbReference>
<keyword evidence="10 11" id="KW-0472">Membrane</keyword>
<keyword evidence="4" id="KW-0597">Phosphoprotein</keyword>
<dbReference type="PROSITE" id="PS50109">
    <property type="entry name" value="HIS_KIN"/>
    <property type="match status" value="1"/>
</dbReference>
<name>A0AAX3LXH8_9BACL</name>
<dbReference type="PRINTS" id="PR00344">
    <property type="entry name" value="BCTRLSENSOR"/>
</dbReference>
<keyword evidence="11" id="KW-1133">Transmembrane helix</keyword>
<dbReference type="FunFam" id="1.10.287.130:FF:000001">
    <property type="entry name" value="Two-component sensor histidine kinase"/>
    <property type="match status" value="1"/>
</dbReference>
<proteinExistence type="predicted"/>
<dbReference type="SMART" id="SM00091">
    <property type="entry name" value="PAS"/>
    <property type="match status" value="2"/>
</dbReference>
<dbReference type="KEGG" id="pka:PQ456_15960"/>
<comment type="subcellular location">
    <subcellularLocation>
        <location evidence="2">Cell membrane</location>
        <topology evidence="2">Multi-pass membrane protein</topology>
    </subcellularLocation>
</comment>
<keyword evidence="6" id="KW-0547">Nucleotide-binding</keyword>
<dbReference type="AlphaFoldDB" id="A0AAX3LXH8"/>
<keyword evidence="7" id="KW-0418">Kinase</keyword>
<dbReference type="Pfam" id="PF08448">
    <property type="entry name" value="PAS_4"/>
    <property type="match status" value="1"/>
</dbReference>
<evidence type="ECO:0000259" key="13">
    <source>
        <dbReference type="PROSITE" id="PS50112"/>
    </source>
</evidence>
<dbReference type="GO" id="GO:0000155">
    <property type="term" value="F:phosphorelay sensor kinase activity"/>
    <property type="evidence" value="ECO:0007669"/>
    <property type="project" value="InterPro"/>
</dbReference>
<accession>A0AAX3LXH8</accession>
<dbReference type="InterPro" id="IPR013767">
    <property type="entry name" value="PAS_fold"/>
</dbReference>
<evidence type="ECO:0000256" key="7">
    <source>
        <dbReference type="ARBA" id="ARBA00022777"/>
    </source>
</evidence>
<evidence type="ECO:0000256" key="9">
    <source>
        <dbReference type="ARBA" id="ARBA00023012"/>
    </source>
</evidence>
<evidence type="ECO:0000256" key="1">
    <source>
        <dbReference type="ARBA" id="ARBA00000085"/>
    </source>
</evidence>
<dbReference type="InterPro" id="IPR004358">
    <property type="entry name" value="Sig_transdc_His_kin-like_C"/>
</dbReference>
<dbReference type="CDD" id="cd00130">
    <property type="entry name" value="PAS"/>
    <property type="match status" value="1"/>
</dbReference>
<evidence type="ECO:0000256" key="4">
    <source>
        <dbReference type="ARBA" id="ARBA00022553"/>
    </source>
</evidence>
<dbReference type="EMBL" id="CP117416">
    <property type="protein sequence ID" value="WCT54684.1"/>
    <property type="molecule type" value="Genomic_DNA"/>
</dbReference>
<evidence type="ECO:0000256" key="11">
    <source>
        <dbReference type="SAM" id="Phobius"/>
    </source>
</evidence>
<dbReference type="FunFam" id="3.30.565.10:FF:000006">
    <property type="entry name" value="Sensor histidine kinase WalK"/>
    <property type="match status" value="1"/>
</dbReference>
<dbReference type="InterPro" id="IPR036097">
    <property type="entry name" value="HisK_dim/P_sf"/>
</dbReference>
<dbReference type="InterPro" id="IPR036890">
    <property type="entry name" value="HATPase_C_sf"/>
</dbReference>
<gene>
    <name evidence="14" type="ORF">PQ456_15960</name>
</gene>
<feature type="transmembrane region" description="Helical" evidence="11">
    <location>
        <begin position="177"/>
        <end position="197"/>
    </location>
</feature>
<evidence type="ECO:0000256" key="3">
    <source>
        <dbReference type="ARBA" id="ARBA00012438"/>
    </source>
</evidence>
<dbReference type="InterPro" id="IPR013656">
    <property type="entry name" value="PAS_4"/>
</dbReference>
<dbReference type="InterPro" id="IPR050351">
    <property type="entry name" value="BphY/WalK/GraS-like"/>
</dbReference>
<feature type="domain" description="PAS" evidence="13">
    <location>
        <begin position="441"/>
        <end position="492"/>
    </location>
</feature>
<feature type="transmembrane region" description="Helical" evidence="11">
    <location>
        <begin position="100"/>
        <end position="121"/>
    </location>
</feature>
<organism evidence="14 15">
    <name type="scientific">Paenibacillus kyungheensis</name>
    <dbReference type="NCBI Taxonomy" id="1452732"/>
    <lineage>
        <taxon>Bacteria</taxon>
        <taxon>Bacillati</taxon>
        <taxon>Bacillota</taxon>
        <taxon>Bacilli</taxon>
        <taxon>Bacillales</taxon>
        <taxon>Paenibacillaceae</taxon>
        <taxon>Paenibacillus</taxon>
    </lineage>
</organism>
<evidence type="ECO:0000259" key="12">
    <source>
        <dbReference type="PROSITE" id="PS50109"/>
    </source>
</evidence>
<dbReference type="Pfam" id="PF00989">
    <property type="entry name" value="PAS"/>
    <property type="match status" value="1"/>
</dbReference>
<dbReference type="PROSITE" id="PS50112">
    <property type="entry name" value="PAS"/>
    <property type="match status" value="1"/>
</dbReference>
<dbReference type="GO" id="GO:0005524">
    <property type="term" value="F:ATP binding"/>
    <property type="evidence" value="ECO:0007669"/>
    <property type="project" value="UniProtKB-KW"/>
</dbReference>
<dbReference type="PANTHER" id="PTHR45453">
    <property type="entry name" value="PHOSPHATE REGULON SENSOR PROTEIN PHOR"/>
    <property type="match status" value="1"/>
</dbReference>
<sequence length="931" mass="107211">MKYRILLWFRSPLIGTIILTIFGIAGNYFKLDLSLNLRFALGSAALLIIFRLYGLRFAVPALLAINIPFGFGGSYLFMTGLFGLEILFLHLYFKRFSRGVLFKADLIFWLCIGLPLIYGMYEYRLHPIDIQMIALILLEQSFNSIINLLIASILLESIMSRVAIGNQPIYSISLGRIIFKYLIAFVIFTALLLLVVISHQQFYDIQGLYSSYMERSSQVYKQDIQISLSDMRKTKPLMNIYKKNFYIDSVVVSPLGTSMYSTLNSETTQQLVESRNDESLIISTTKDGATIFHHFPINRLTLIERWQESYFVMDIPLDHNYRLILKLTAAFYLERIYIFYIQSITTILIVIGIAILLAGPISRKITKSLLELAKASNNIPDKLSKNKPIDWPDSNIVEFHALIDNFKLVSLVLEEQFLQIQHDKENLEIRVVERTFDLAESEAQKSAILKYAIDGIISTDHQKKITEFNPAAEKMFGYTREQVMGRPLSELLLLDTIPAGDNNCPVTAIHADRTAFQVGLTRSEILAEESSFQTFFVHDLTQQERAQAERYEHERQLEVLTDRLREEQGAAEKQKSITGNLLESVQEGIVMCDSQGIISFINPTMLSLFSIKDYTGYPIQQLLRDIESQLVTETSLWIEKLERFLQGEHTWNQGEMVLLQNEKILSLYVTPVTDTVQQIEHGVILVFRDRTEEEHMKQMQNELMSVVSHELRTPLSAMMGYIEMLMIYEDMSIEKRHAFIETIHQEGQRLSHLIDDFLDIQRIEADYAEYHMTYIPLYEMLQGICDQWNPESRDRIMLHHEGLHEVFINGDQQRLIQVFRNLISNALKYSSDDSMVHIVINELQDHISVSIKDSGIGIPPEDHSRIFQKFFRASSASKHNIRGTGLGLYITERIVKDHQGELNFVSRPNKGSTFSVILPKPKKNDSIQHTE</sequence>
<feature type="transmembrane region" description="Helical" evidence="11">
    <location>
        <begin position="6"/>
        <end position="28"/>
    </location>
</feature>
<dbReference type="Pfam" id="PF02518">
    <property type="entry name" value="HATPase_c"/>
    <property type="match status" value="1"/>
</dbReference>
<evidence type="ECO:0000256" key="6">
    <source>
        <dbReference type="ARBA" id="ARBA00022741"/>
    </source>
</evidence>
<feature type="domain" description="Histidine kinase" evidence="12">
    <location>
        <begin position="706"/>
        <end position="922"/>
    </location>
</feature>
<dbReference type="SUPFAM" id="SSF47384">
    <property type="entry name" value="Homodimeric domain of signal transducing histidine kinase"/>
    <property type="match status" value="1"/>
</dbReference>
<dbReference type="GO" id="GO:0016036">
    <property type="term" value="P:cellular response to phosphate starvation"/>
    <property type="evidence" value="ECO:0007669"/>
    <property type="project" value="TreeGrafter"/>
</dbReference>
<dbReference type="SUPFAM" id="SSF55874">
    <property type="entry name" value="ATPase domain of HSP90 chaperone/DNA topoisomerase II/histidine kinase"/>
    <property type="match status" value="1"/>
</dbReference>
<dbReference type="InterPro" id="IPR035965">
    <property type="entry name" value="PAS-like_dom_sf"/>
</dbReference>
<dbReference type="SUPFAM" id="SSF55785">
    <property type="entry name" value="PYP-like sensor domain (PAS domain)"/>
    <property type="match status" value="2"/>
</dbReference>
<evidence type="ECO:0000256" key="5">
    <source>
        <dbReference type="ARBA" id="ARBA00022679"/>
    </source>
</evidence>
<dbReference type="CDD" id="cd00075">
    <property type="entry name" value="HATPase"/>
    <property type="match status" value="1"/>
</dbReference>
<feature type="transmembrane region" description="Helical" evidence="11">
    <location>
        <begin position="133"/>
        <end position="156"/>
    </location>
</feature>
<dbReference type="GO" id="GO:0005886">
    <property type="term" value="C:plasma membrane"/>
    <property type="evidence" value="ECO:0007669"/>
    <property type="project" value="UniProtKB-SubCell"/>
</dbReference>